<evidence type="ECO:0000256" key="7">
    <source>
        <dbReference type="PIRSR" id="PIRSR601765-1"/>
    </source>
</evidence>
<feature type="chain" id="PRO_5040388367" description="Carbonic anhydrase" evidence="10">
    <location>
        <begin position="24"/>
        <end position="331"/>
    </location>
</feature>
<dbReference type="GO" id="GO:0034599">
    <property type="term" value="P:cellular response to oxidative stress"/>
    <property type="evidence" value="ECO:0007669"/>
    <property type="project" value="TreeGrafter"/>
</dbReference>
<evidence type="ECO:0000256" key="1">
    <source>
        <dbReference type="ARBA" id="ARBA00006217"/>
    </source>
</evidence>
<feature type="binding site" evidence="7">
    <location>
        <position position="169"/>
    </location>
    <ligand>
        <name>Zn(2+)</name>
        <dbReference type="ChEBI" id="CHEBI:29105"/>
    </ligand>
</feature>
<feature type="signal peptide" evidence="10">
    <location>
        <begin position="1"/>
        <end position="23"/>
    </location>
</feature>
<dbReference type="OrthoDB" id="10248475at2759"/>
<evidence type="ECO:0000256" key="6">
    <source>
        <dbReference type="ARBA" id="ARBA00048348"/>
    </source>
</evidence>
<feature type="region of interest" description="Disordered" evidence="9">
    <location>
        <begin position="311"/>
        <end position="331"/>
    </location>
</feature>
<keyword evidence="3 7" id="KW-0479">Metal-binding</keyword>
<dbReference type="EC" id="4.2.1.1" evidence="2 8"/>
<keyword evidence="4 7" id="KW-0862">Zinc</keyword>
<dbReference type="Gene3D" id="3.40.1050.10">
    <property type="entry name" value="Carbonic anhydrase"/>
    <property type="match status" value="1"/>
</dbReference>
<dbReference type="PANTHER" id="PTHR11002:SF76">
    <property type="entry name" value="CARBONIC ANHYDRASE"/>
    <property type="match status" value="1"/>
</dbReference>
<comment type="caution">
    <text evidence="11">The sequence shown here is derived from an EMBL/GenBank/DDBJ whole genome shotgun (WGS) entry which is preliminary data.</text>
</comment>
<evidence type="ECO:0000256" key="5">
    <source>
        <dbReference type="ARBA" id="ARBA00023239"/>
    </source>
</evidence>
<dbReference type="Pfam" id="PF00484">
    <property type="entry name" value="Pro_CA"/>
    <property type="match status" value="1"/>
</dbReference>
<feature type="binding site" evidence="7">
    <location>
        <position position="166"/>
    </location>
    <ligand>
        <name>Zn(2+)</name>
        <dbReference type="ChEBI" id="CHEBI:29105"/>
    </ligand>
</feature>
<comment type="function">
    <text evidence="8">Reversible hydration of carbon dioxide.</text>
</comment>
<organism evidence="11 12">
    <name type="scientific">Pholiota conissans</name>
    <dbReference type="NCBI Taxonomy" id="109636"/>
    <lineage>
        <taxon>Eukaryota</taxon>
        <taxon>Fungi</taxon>
        <taxon>Dikarya</taxon>
        <taxon>Basidiomycota</taxon>
        <taxon>Agaricomycotina</taxon>
        <taxon>Agaricomycetes</taxon>
        <taxon>Agaricomycetidae</taxon>
        <taxon>Agaricales</taxon>
        <taxon>Agaricineae</taxon>
        <taxon>Strophariaceae</taxon>
        <taxon>Pholiota</taxon>
    </lineage>
</organism>
<dbReference type="SMART" id="SM00947">
    <property type="entry name" value="Pro_CA"/>
    <property type="match status" value="1"/>
</dbReference>
<name>A0A9P5YMZ2_9AGAR</name>
<accession>A0A9P5YMZ2</accession>
<feature type="binding site" evidence="7">
    <location>
        <position position="112"/>
    </location>
    <ligand>
        <name>Zn(2+)</name>
        <dbReference type="ChEBI" id="CHEBI:29105"/>
    </ligand>
</feature>
<evidence type="ECO:0000256" key="4">
    <source>
        <dbReference type="ARBA" id="ARBA00022833"/>
    </source>
</evidence>
<dbReference type="InterPro" id="IPR036874">
    <property type="entry name" value="Carbonic_anhydrase_sf"/>
</dbReference>
<dbReference type="GO" id="GO:0071244">
    <property type="term" value="P:cellular response to carbon dioxide"/>
    <property type="evidence" value="ECO:0007669"/>
    <property type="project" value="TreeGrafter"/>
</dbReference>
<evidence type="ECO:0000313" key="12">
    <source>
        <dbReference type="Proteomes" id="UP000807469"/>
    </source>
</evidence>
<dbReference type="AlphaFoldDB" id="A0A9P5YMZ2"/>
<gene>
    <name evidence="11" type="ORF">BDN70DRAFT_998307</name>
</gene>
<dbReference type="SUPFAM" id="SSF53056">
    <property type="entry name" value="beta-carbonic anhydrase, cab"/>
    <property type="match status" value="1"/>
</dbReference>
<keyword evidence="10" id="KW-0732">Signal</keyword>
<evidence type="ECO:0000256" key="8">
    <source>
        <dbReference type="RuleBase" id="RU003956"/>
    </source>
</evidence>
<evidence type="ECO:0000313" key="11">
    <source>
        <dbReference type="EMBL" id="KAF9472137.1"/>
    </source>
</evidence>
<dbReference type="PANTHER" id="PTHR11002">
    <property type="entry name" value="CARBONIC ANHYDRASE"/>
    <property type="match status" value="1"/>
</dbReference>
<reference evidence="11" key="1">
    <citation type="submission" date="2020-11" db="EMBL/GenBank/DDBJ databases">
        <authorList>
            <consortium name="DOE Joint Genome Institute"/>
            <person name="Ahrendt S."/>
            <person name="Riley R."/>
            <person name="Andreopoulos W."/>
            <person name="Labutti K."/>
            <person name="Pangilinan J."/>
            <person name="Ruiz-Duenas F.J."/>
            <person name="Barrasa J.M."/>
            <person name="Sanchez-Garcia M."/>
            <person name="Camarero S."/>
            <person name="Miyauchi S."/>
            <person name="Serrano A."/>
            <person name="Linde D."/>
            <person name="Babiker R."/>
            <person name="Drula E."/>
            <person name="Ayuso-Fernandez I."/>
            <person name="Pacheco R."/>
            <person name="Padilla G."/>
            <person name="Ferreira P."/>
            <person name="Barriuso J."/>
            <person name="Kellner H."/>
            <person name="Castanera R."/>
            <person name="Alfaro M."/>
            <person name="Ramirez L."/>
            <person name="Pisabarro A.G."/>
            <person name="Kuo A."/>
            <person name="Tritt A."/>
            <person name="Lipzen A."/>
            <person name="He G."/>
            <person name="Yan M."/>
            <person name="Ng V."/>
            <person name="Cullen D."/>
            <person name="Martin F."/>
            <person name="Rosso M.-N."/>
            <person name="Henrissat B."/>
            <person name="Hibbett D."/>
            <person name="Martinez A.T."/>
            <person name="Grigoriev I.V."/>
        </authorList>
    </citation>
    <scope>NUCLEOTIDE SEQUENCE</scope>
    <source>
        <strain evidence="11">CIRM-BRFM 674</strain>
    </source>
</reference>
<comment type="catalytic activity">
    <reaction evidence="6 8">
        <text>hydrogencarbonate + H(+) = CO2 + H2O</text>
        <dbReference type="Rhea" id="RHEA:10748"/>
        <dbReference type="ChEBI" id="CHEBI:15377"/>
        <dbReference type="ChEBI" id="CHEBI:15378"/>
        <dbReference type="ChEBI" id="CHEBI:16526"/>
        <dbReference type="ChEBI" id="CHEBI:17544"/>
        <dbReference type="EC" id="4.2.1.1"/>
    </reaction>
</comment>
<dbReference type="InterPro" id="IPR001765">
    <property type="entry name" value="Carbonic_anhydrase"/>
</dbReference>
<sequence length="331" mass="36092">MHTIQRFTILVLTLISAVCNVSAHPVSLHHTKKAHDALSANLDSKSSLDAREVAQIPLGGQGSKSNSTGATTAIHTLKDLYAGNEKFRQNVRLQAAKVIDEKPSFMFLGCADNRMSPAAIFNAPAGSIMSHNNIGNQYSSRDSSADAAISYAIESGHVQHIIVLGHYGCKAIEMAITRDSIKASRQIKSWIKPIANLYARTRRREIVILRDSRMPRRGLPNGIKAAPPPTDAGYRALVEENVKASVRALHQNDILKNAYSKKGKDSIDVFVHGLVYDESTGDVHDLRVSFGPPGKMIPLIPFQALPAAKNFHRDSSKSGINKGKTWDFGSH</sequence>
<evidence type="ECO:0000256" key="10">
    <source>
        <dbReference type="SAM" id="SignalP"/>
    </source>
</evidence>
<evidence type="ECO:0000256" key="3">
    <source>
        <dbReference type="ARBA" id="ARBA00022723"/>
    </source>
</evidence>
<feature type="binding site" evidence="7">
    <location>
        <position position="110"/>
    </location>
    <ligand>
        <name>Zn(2+)</name>
        <dbReference type="ChEBI" id="CHEBI:29105"/>
    </ligand>
</feature>
<evidence type="ECO:0000256" key="2">
    <source>
        <dbReference type="ARBA" id="ARBA00012925"/>
    </source>
</evidence>
<keyword evidence="12" id="KW-1185">Reference proteome</keyword>
<keyword evidence="5 8" id="KW-0456">Lyase</keyword>
<comment type="similarity">
    <text evidence="1 8">Belongs to the beta-class carbonic anhydrase family.</text>
</comment>
<proteinExistence type="inferred from homology"/>
<dbReference type="GO" id="GO:0004089">
    <property type="term" value="F:carbonate dehydratase activity"/>
    <property type="evidence" value="ECO:0007669"/>
    <property type="project" value="UniProtKB-UniRule"/>
</dbReference>
<dbReference type="GO" id="GO:0008270">
    <property type="term" value="F:zinc ion binding"/>
    <property type="evidence" value="ECO:0007669"/>
    <property type="project" value="UniProtKB-UniRule"/>
</dbReference>
<evidence type="ECO:0000256" key="9">
    <source>
        <dbReference type="SAM" id="MobiDB-lite"/>
    </source>
</evidence>
<protein>
    <recommendedName>
        <fullName evidence="2 8">Carbonic anhydrase</fullName>
        <ecNumber evidence="2 8">4.2.1.1</ecNumber>
    </recommendedName>
    <alternativeName>
        <fullName evidence="8">Carbonate dehydratase</fullName>
    </alternativeName>
</protein>
<comment type="cofactor">
    <cofactor evidence="7">
        <name>Zn(2+)</name>
        <dbReference type="ChEBI" id="CHEBI:29105"/>
    </cofactor>
    <text evidence="7">Binds 1 zinc ion per subunit.</text>
</comment>
<dbReference type="EMBL" id="MU155574">
    <property type="protein sequence ID" value="KAF9472137.1"/>
    <property type="molecule type" value="Genomic_DNA"/>
</dbReference>
<dbReference type="Proteomes" id="UP000807469">
    <property type="component" value="Unassembled WGS sequence"/>
</dbReference>